<reference evidence="5 6" key="1">
    <citation type="submission" date="2019-01" db="EMBL/GenBank/DDBJ databases">
        <title>Coherence of Microcystis species and biogeography revealed through population genomics.</title>
        <authorList>
            <person name="Perez-Carrascal O.M."/>
            <person name="Terrat Y."/>
            <person name="Giani A."/>
            <person name="Fortin N."/>
            <person name="Tromas N."/>
            <person name="Shapiro B.J."/>
        </authorList>
    </citation>
    <scope>NUCLEOTIDE SEQUENCE [LARGE SCALE GENOMIC DNA]</scope>
    <source>
        <strain evidence="5">Mv_BB_P_19951000_S68D</strain>
    </source>
</reference>
<dbReference type="Pfam" id="PF07705">
    <property type="entry name" value="CARDB"/>
    <property type="match status" value="16"/>
</dbReference>
<dbReference type="PROSITE" id="PS51854">
    <property type="entry name" value="CSPG"/>
    <property type="match status" value="1"/>
</dbReference>
<feature type="domain" description="CARDB" evidence="2">
    <location>
        <begin position="2624"/>
        <end position="2737"/>
    </location>
</feature>
<dbReference type="Pfam" id="PF13229">
    <property type="entry name" value="Beta_helix"/>
    <property type="match status" value="1"/>
</dbReference>
<dbReference type="EMBL" id="SFAZ01000203">
    <property type="protein sequence ID" value="TRU72045.1"/>
    <property type="molecule type" value="Genomic_DNA"/>
</dbReference>
<accession>A0A552HLC0</accession>
<feature type="domain" description="CARDB" evidence="2">
    <location>
        <begin position="2006"/>
        <end position="2119"/>
    </location>
</feature>
<dbReference type="InterPro" id="IPR013784">
    <property type="entry name" value="Carb-bd-like_fold"/>
</dbReference>
<comment type="caution">
    <text evidence="5">The sequence shown here is derived from an EMBL/GenBank/DDBJ whole genome shotgun (WGS) entry which is preliminary data.</text>
</comment>
<dbReference type="InterPro" id="IPR013783">
    <property type="entry name" value="Ig-like_fold"/>
</dbReference>
<proteinExistence type="predicted"/>
<dbReference type="InterPro" id="IPR039448">
    <property type="entry name" value="Beta_helix"/>
</dbReference>
<evidence type="ECO:0000259" key="3">
    <source>
        <dbReference type="Pfam" id="PF13229"/>
    </source>
</evidence>
<evidence type="ECO:0000313" key="5">
    <source>
        <dbReference type="EMBL" id="TRU72045.1"/>
    </source>
</evidence>
<dbReference type="InterPro" id="IPR006626">
    <property type="entry name" value="PbH1"/>
</dbReference>
<feature type="domain" description="CARDB" evidence="2">
    <location>
        <begin position="1887"/>
        <end position="1999"/>
    </location>
</feature>
<dbReference type="SUPFAM" id="SSF49464">
    <property type="entry name" value="Carboxypeptidase regulatory domain-like"/>
    <property type="match status" value="1"/>
</dbReference>
<evidence type="ECO:0000259" key="2">
    <source>
        <dbReference type="Pfam" id="PF07705"/>
    </source>
</evidence>
<dbReference type="GO" id="GO:0030246">
    <property type="term" value="F:carbohydrate binding"/>
    <property type="evidence" value="ECO:0007669"/>
    <property type="project" value="InterPro"/>
</dbReference>
<feature type="domain" description="CARDB" evidence="2">
    <location>
        <begin position="3007"/>
        <end position="3115"/>
    </location>
</feature>
<feature type="domain" description="CARDB" evidence="2">
    <location>
        <begin position="1765"/>
        <end position="1879"/>
    </location>
</feature>
<feature type="domain" description="CARDB" evidence="2">
    <location>
        <begin position="1273"/>
        <end position="1390"/>
    </location>
</feature>
<sequence>MNNPPSVQKTTTATSSSIVQELGWEQLAAVPFDYGVSAGGGLATDGTYIYAADFSGDGNDDYIDLNRNLSDDSEESLDNLGIANGSVRFARYNPATDTWEDLPILNGEGVSGDAFSAGNLVNPLFVAGDKLYYYQFRSGPQIAALYSYDLSTGTSGTWTQEWQKTSEDSPLINSNAGILGVDVNGEPVILHHTGGGDYNFARTDDIDGGGTHTQLTPNWSFTGAHFPRNGDWDYNPTNDRLYHLSGDQLVMWTHDDYAYPGGSFLTSTPNGELPLASQSTLLYSLKNDLGWANSGTGTSLWGNSVTAVNEDLYLLRGETSTDGWPFNEGRGLINNRNFAKVGANGWLETLPDVPFNIGKGSGAVYLNGYLYVTQGDTLTVSDDYGNVGPLNNEGIRSPGSGFARFAITNNPGTTYTVTNTDDDGEGSLRWAITQSNNNPGTDTILFNIGEGGYYTYTITPLSALPEITSPVFIDGTSQPGYEGTPIIQISGYQAGEGLSGLVISAGDSTVRGLIITQFSSYGISLIAQGNNIIQGNYIGNVEYIYEGFSGNREGGILIESGNNLIGGATTSERNIVSGNTGTGVVINNETAINNQVINNYIGVDSSGTSSLPNGVGVGIVNGSDNLIQENVIAGNTNTGVSVLSYGAIANNNQILNNWIGTNQDYNFLGNGDDGIDLAGAKNTLVQGNYIYYNQSSGVVIRGADATGNQITNNYLFNNAEGMSIQEQAQGNSITVNTISYNNSNGISIDNSDKNTIQGNSIYENNGLGIDLGRDGVTTNDEGDSDTGANALQNYPIFTSAEVVGGTATLIGYLNSEANKEYRIEIFANRTQDASGNGEGEDYRTYITVTTDDNGHADFTLSLSNAERLYSYITGTATNPDGNTSEFSPSITLTGELPNLVITDATAPSSVGLGQSFTVNWTVKNQGTVPTAWSYWSDSIVYSSDDIWGNGNDYYLNNFWVDSSNSNVPLDPDETYTMTGNVTLPSYIPATASGYLLLKTDQYNYQAETDETDNDYSIPIAISQPNLIITEVTAPTTATASQSITVSWTGKNDSSVTTGSSYWYDSVVFSTNDIYGDSDDISLTYYYYIDSYYGLPLEPNETYTVNTSVTLPSGAVGSGYLLFKTDAYNYQVESNENDNVYAQAIDIAAPNLIITNVTAPTTATASQSITVSWTGKNDGSVTTGSSYWYDSVVFSTNDIYGDSDDIYLTDSYIYSYYGLPLEPDETYTVNTSVTLPSGAVGSGYLLFKTDAYNYQVESNENDNVYAQAIDIAVPNLTITNVTAPTTASAGQSITLSWTGKNDGSVTTGSSYWYDSVVFSTNDIYGDSDDITVISYEYISSSYGLPLEPNETYTVSRNVTLPGQAVGSGYLLFKTDAYNYQTESNENDNVYAQAIDIAAPNLTITSATAPSAAILGGSISVSWTVLNNGTVSANADWYDSVYLSNDQTWDSGDTWITAFWEAARSPLAANTSYTDTQNITIPSNAGIGDKYLIFVTDKYSYSYYNQQGETNENDNTYAVPITLGAPDLIISGATAPSSGVVNGAINVSWTVKNQGTTDAPADWYDVIYLSSDNIPGNDSYITEQFISTQTPLAADGTYTINRSINLPNVTPGNYYIFFRADAYNYQGETNENNNYSQAIAITIGAPDLIVSNATAPESGALGETVSLSWTVQNQGTVEAPADWTDYIYWSSNDTYDGSDTFITSISAAAQTPVAAGGSYSKTQNITLPNQINLVGNGYLIVRADGNNAQGETNENNNNLAIPIRIDAPDLIVSNATAPASVTVGATISVTWEVKNQGTVAANADWWDRVVISTDQIFGNSDDTYLTEVWQGSFTPLAAAATYSRTLNVTLPSTATGDRYLLFKADNYNYQSETDENNNVYSLPINISASDLQVTSTNAPSSAVLGETVELTWTVTNQGTGEAPRDWYDRVYLSSNQTVDSGDVQVTWEWIATQTPLAAGASYTISKNVTLPSFTPGNQYLLFVADRDNYQGEINENNNVAAVAISLTAPDLIVSNASAPATGTVGKSIEVSWTVQNQGTSAAPTDWYDRIYLSNDAIFDANADTYITQELISTQTPLAAGASYSITRNINLPNFATGNRYLIFVADGSGGQGETNETNNTRAVAINLNAPDLVVSDITAPVETLSGQPIEINWTVKNQGATTAEGTWYDYVYLVNTATNATQYVGIFEYSGSLAAGASLNRTQSYSVPLSLTGNYRVVVTTDYYGQIAEGTQNESNNTTTDDRSISLQLAPVPNLQVTGVTAPTTAFSSQETVVQWTVKNVGTGATNAPVWYDRVYLSLDTTYDDTDTYLGQAVNPSYLNPDDSYSNSLTVTLPRGIDGNYYFLVQADVYNYVTEVGNEGDNWGSGGPTDVNLTPPPDLQVTAVNAPNGAFSGQPMNLSWTVTNAGTGRTLETAWYDRVFMSADATLDAGDRFLGDFYHSGALNAGANYTGSATVNLPIGVAGSFFFFVQSDIYNNVYEHVFENNNSGYDTTATNITLTPPPDLEFESLTIPNNARSGSSLNINYRVTNFGATETPNYYWTDTFYLSSDNQLNTATDINLGSVSHYGILYPGDGYDHTANFSLPNTLTGTYYVFGVTDSGDQVFELNNVNNVTQSINQVQIVSQPADLVVTDAIIPTTGEAGKAISVQWTVKNQGPGDTIVNSWSDRLVASNDEVLGDADDLTLASFTRTGLLAPNGTYSRTESVTLPFTLEGNYQLFVVTDSANSVYEGSNEGNNGSSAFPITISRDTPDLQVTSITLPNTVTPGQPLNLSWTVANLGVGRTNSNYWYDRVYLSLDKNVSGDDINLGSVYRSGALEPSASYSATGTFSLPVNLNGSYYVLVQTDRDNNVIEGAFENNNVLASDSTSGGGSGTGSLPITPAPSADLAVTAVDAPEQGIAGQSLSLTWTVVNNDANTGQSWYDAVYLSRDQVFDRNSDVYLGYRNHTGGLNAGDSYTATQSFNIPRGLGGRFYAFVVTDGGNAVYERLGEINNVNYDGFSTEIILPPPVDLAVGTITIPVNGTPGQNATISYTVNNQSTNEAIGTWEDTIYLSSDNQWDVNDAFFGRVSQTGPVTGGGSYSKTVTATLPGVATGDYYVIVRSDIRNYIPESNEANNIKASLDDFAVDVEQLILGVADTSNLIRGQSLYYRVDVPAGETLAVTLDGSGAEVFSELYVSYGQIPSPANFDFGAIVPFSTDQRAVIPTTEAGTYYIQAFRKDSSNTPVAFDTKAELIQFSVFDSDYGQGGNVGKRTIEINGAKFDRSVTVSLRDEAGVTGSAIKTLYEDSTKAYATFDLTGLAPGEYDIIVENGQGQQIILTDALEVVDGGGANVVAQVDAPTTVGRSRGYSFTVSWYNNGINDAPTPLLRVENTVPFGFHPGDTSAGSSYNFFGFDQEEKLPGILRPGQIETVTFFGYSDNQVGDYIVSVNRLYKDETAPFDWDVLRPQLKTSEFTDVEFESIFAQLISQVGNNNGDYLRMLAENAALIPEELGSPNNVGDLLEIEFSQARAAIGTSLTGTILANSLDIDISGRKVIATNTNTGVAFSTITLNDGSFIFDDLAEGTYSFEVQSAQIAEQMPLTVTVNANEALSGLEITINNGASVKGQITDATINNPLLDTFVKLYQGDEVVATVQPDGAGYYTIMGLSPGNYTLEVESPNRSRTWISNLNLTNQIVTQNVGLIPEAKVSGTVVDASGQSLDDVLIIAQLEATLPNSQFFSSSDNGAFTVGVLSAGTYDITIVTPDGSLAPTVVENVIVPASGEINLGTVTLSPPVSPNAISQVDSGVIQSLTIPDWLDLLEFNCAPVIIAEATILGGSEAANLYRQYFNSTSPNGIVSIGAGSSITDSFKNHSVTNKNITTIQSEVFNAIKQQWQNTTLSCEHEEINLDIPLNSLTFPSQNLLYADGSQPAAQKDAWNFPFWQGAAGVLAGGVGSGGPPPLGALTILDSRAVNGVAKLHIPAGSSSATVTFDLNVTVVDTVDFDPGNTVFTGSVFWQAAILERNSRAFDVPFTVSFKPDTQTFSFSVNLADDDCEEDPDDEDPIRRPTSVDPNDILGPDGFGEDRWLSTGTPLAYRIRFENDPVFAQAPAQVVRITQQLDSDLDFRTFRLGDFGFGSLVIDVPDNRSFYQGRVDLNETLGIFVDVSAGVDVTTGETFWEFTTVEPTTGELPIDALTGFLPPNLTSPEGEGFVNYSVRPKRNLSTGTVIDAEAVIVFDINEPISTPPIFNTLDVDKPSSEVNDLPATTATPEFLVSWTGTDTGSALATYTIYVSDNGGEYTIWLNNTELTEATYTGTAGHTYSFYSVAVDNTGNTEAAPTTADATIQIGGAVNQPPQISVNTGLTLNEGSSSAIANSLLAVTDADNTADQLTFTISTIPTNGNLQRNGVTLAVNNTFTQADINAGLLSYIHNGGETTSDSFSFTVADGAGGNINATSFVITVNPVDDAPTVLNPITDVNVDEDAANTIIDLTNVFTDIDNDIALIVKSVFTNDNPGLVTANIVDNQLILDYQDNQSGTANLTIRGTSNGKTVDNTFVITVNPVDDAPTVLNPITDVNVDEDAANTVIDLTNVFTDIDNDIALIVKSVFVNDNPGLVTATIVNNQLTLDYQDNQSGTANLTIRGTSNGKTVDDTFVVNVGAVDNPPTVLNPITDVNVNEDAANTVIDISNVFTDIDNDIALIVKSVFTNDNPGLVTATIVNNQLTLDYQDNKSGTANITIQGTSNGKTVDDTFLVTVNPVDDAPTVLNPITDVNVDEDAA</sequence>
<dbReference type="InterPro" id="IPR008969">
    <property type="entry name" value="CarboxyPept-like_regulatory"/>
</dbReference>
<protein>
    <submittedName>
        <fullName evidence="5">Uncharacterized protein</fullName>
    </submittedName>
</protein>
<gene>
    <name evidence="5" type="ORF">EWV77_14220</name>
</gene>
<dbReference type="SUPFAM" id="SSF49478">
    <property type="entry name" value="Cna protein B-type domain"/>
    <property type="match status" value="1"/>
</dbReference>
<feature type="domain" description="CARDB" evidence="2">
    <location>
        <begin position="2882"/>
        <end position="2991"/>
    </location>
</feature>
<dbReference type="Proteomes" id="UP000320674">
    <property type="component" value="Unassembled WGS sequence"/>
</dbReference>
<evidence type="ECO:0000259" key="4">
    <source>
        <dbReference type="Pfam" id="PF24595"/>
    </source>
</evidence>
<name>A0A552HLC0_MICVR</name>
<dbReference type="Pfam" id="PF13620">
    <property type="entry name" value="CarboxypepD_reg"/>
    <property type="match status" value="1"/>
</dbReference>
<feature type="domain" description="CARDB" evidence="2">
    <location>
        <begin position="1149"/>
        <end position="1265"/>
    </location>
</feature>
<feature type="domain" description="Right handed beta helix" evidence="3">
    <location>
        <begin position="665"/>
        <end position="774"/>
    </location>
</feature>
<feature type="domain" description="CARDB" evidence="2">
    <location>
        <begin position="1398"/>
        <end position="1516"/>
    </location>
</feature>
<dbReference type="InterPro" id="IPR011050">
    <property type="entry name" value="Pectin_lyase_fold/virulence"/>
</dbReference>
<feature type="domain" description="CARDB" evidence="2">
    <location>
        <begin position="1523"/>
        <end position="1634"/>
    </location>
</feature>
<feature type="domain" description="DUF7619" evidence="4">
    <location>
        <begin position="4180"/>
        <end position="4223"/>
    </location>
</feature>
<feature type="domain" description="CARDB" evidence="2">
    <location>
        <begin position="1643"/>
        <end position="1757"/>
    </location>
</feature>
<feature type="non-terminal residue" evidence="5">
    <location>
        <position position="4754"/>
    </location>
</feature>
<dbReference type="InterPro" id="IPR011635">
    <property type="entry name" value="CARDB"/>
</dbReference>
<feature type="domain" description="CARDB" evidence="2">
    <location>
        <begin position="897"/>
        <end position="1016"/>
    </location>
</feature>
<evidence type="ECO:0000313" key="6">
    <source>
        <dbReference type="Proteomes" id="UP000320674"/>
    </source>
</evidence>
<dbReference type="InterPro" id="IPR039005">
    <property type="entry name" value="CSPG_rpt"/>
</dbReference>
<evidence type="ECO:0000256" key="1">
    <source>
        <dbReference type="SAM" id="MobiDB-lite"/>
    </source>
</evidence>
<dbReference type="SMART" id="SM00710">
    <property type="entry name" value="PbH1"/>
    <property type="match status" value="8"/>
</dbReference>
<feature type="domain" description="CARDB" evidence="2">
    <location>
        <begin position="2500"/>
        <end position="2611"/>
    </location>
</feature>
<dbReference type="Gene3D" id="2.60.40.10">
    <property type="entry name" value="Immunoglobulins"/>
    <property type="match status" value="18"/>
</dbReference>
<feature type="domain" description="CARDB" evidence="2">
    <location>
        <begin position="2127"/>
        <end position="2238"/>
    </location>
</feature>
<dbReference type="SUPFAM" id="SSF51126">
    <property type="entry name" value="Pectin lyase-like"/>
    <property type="match status" value="2"/>
</dbReference>
<feature type="compositionally biased region" description="Acidic residues" evidence="1">
    <location>
        <begin position="4028"/>
        <end position="4038"/>
    </location>
</feature>
<dbReference type="Gene3D" id="2.60.40.1120">
    <property type="entry name" value="Carboxypeptidase-like, regulatory domain"/>
    <property type="match status" value="1"/>
</dbReference>
<dbReference type="Pfam" id="PF16184">
    <property type="entry name" value="Cadherin_3"/>
    <property type="match status" value="1"/>
</dbReference>
<organism evidence="5 6">
    <name type="scientific">Microcystis viridis Mv_BB_P_19951000_S68D</name>
    <dbReference type="NCBI Taxonomy" id="2486270"/>
    <lineage>
        <taxon>Bacteria</taxon>
        <taxon>Bacillati</taxon>
        <taxon>Cyanobacteriota</taxon>
        <taxon>Cyanophyceae</taxon>
        <taxon>Oscillatoriophycideae</taxon>
        <taxon>Chroococcales</taxon>
        <taxon>Microcystaceae</taxon>
        <taxon>Microcystis</taxon>
    </lineage>
</organism>
<feature type="region of interest" description="Disordered" evidence="1">
    <location>
        <begin position="4028"/>
        <end position="4051"/>
    </location>
</feature>
<dbReference type="InterPro" id="IPR055353">
    <property type="entry name" value="DUF7619"/>
</dbReference>
<feature type="domain" description="CARDB" evidence="2">
    <location>
        <begin position="2251"/>
        <end position="2361"/>
    </location>
</feature>
<dbReference type="Pfam" id="PF24595">
    <property type="entry name" value="DUF7619"/>
    <property type="match status" value="1"/>
</dbReference>
<dbReference type="SUPFAM" id="SSF49452">
    <property type="entry name" value="Starch-binding domain-like"/>
    <property type="match status" value="1"/>
</dbReference>
<feature type="domain" description="CARDB" evidence="2">
    <location>
        <begin position="2747"/>
        <end position="2860"/>
    </location>
</feature>